<reference evidence="1" key="2">
    <citation type="journal article" date="2022" name="Microbiol. Resour. Announc.">
        <title>Metagenome Sequencing to Explore Phylogenomics of Terrestrial Cyanobacteria.</title>
        <authorList>
            <person name="Ward R.D."/>
            <person name="Stajich J.E."/>
            <person name="Johansen J.R."/>
            <person name="Huntemann M."/>
            <person name="Clum A."/>
            <person name="Foster B."/>
            <person name="Foster B."/>
            <person name="Roux S."/>
            <person name="Palaniappan K."/>
            <person name="Varghese N."/>
            <person name="Mukherjee S."/>
            <person name="Reddy T.B.K."/>
            <person name="Daum C."/>
            <person name="Copeland A."/>
            <person name="Chen I.A."/>
            <person name="Ivanova N.N."/>
            <person name="Kyrpides N.C."/>
            <person name="Shapiro N."/>
            <person name="Eloe-Fadrosh E.A."/>
            <person name="Pietrasiak N."/>
        </authorList>
    </citation>
    <scope>NUCLEOTIDE SEQUENCE</scope>
    <source>
        <strain evidence="1">CPER-KK1</strain>
    </source>
</reference>
<gene>
    <name evidence="1" type="ORF">KME25_06525</name>
</gene>
<protein>
    <submittedName>
        <fullName evidence="1">Uncharacterized protein</fullName>
    </submittedName>
</protein>
<evidence type="ECO:0000313" key="2">
    <source>
        <dbReference type="Proteomes" id="UP000753908"/>
    </source>
</evidence>
<evidence type="ECO:0000313" key="1">
    <source>
        <dbReference type="EMBL" id="MBW4544082.1"/>
    </source>
</evidence>
<organism evidence="1 2">
    <name type="scientific">Symplocastrum torsivum CPER-KK1</name>
    <dbReference type="NCBI Taxonomy" id="450513"/>
    <lineage>
        <taxon>Bacteria</taxon>
        <taxon>Bacillati</taxon>
        <taxon>Cyanobacteriota</taxon>
        <taxon>Cyanophyceae</taxon>
        <taxon>Oscillatoriophycideae</taxon>
        <taxon>Oscillatoriales</taxon>
        <taxon>Microcoleaceae</taxon>
        <taxon>Symplocastrum</taxon>
    </lineage>
</organism>
<comment type="caution">
    <text evidence="1">The sequence shown here is derived from an EMBL/GenBank/DDBJ whole genome shotgun (WGS) entry which is preliminary data.</text>
</comment>
<proteinExistence type="predicted"/>
<dbReference type="EMBL" id="JAHHIF010000006">
    <property type="protein sequence ID" value="MBW4544082.1"/>
    <property type="molecule type" value="Genomic_DNA"/>
</dbReference>
<sequence length="91" mass="10693">MNLPPLNIIIDQNWQTVKGSKAKQLKEAIQAQFKDEEVFKDIELNPRIMGMITVTEGSYNGYIFIRFINQDRKYIFVLNPETKHNFLMGEE</sequence>
<dbReference type="AlphaFoldDB" id="A0A951PJG4"/>
<accession>A0A951PJG4</accession>
<reference evidence="1" key="1">
    <citation type="submission" date="2021-05" db="EMBL/GenBank/DDBJ databases">
        <authorList>
            <person name="Pietrasiak N."/>
            <person name="Ward R."/>
            <person name="Stajich J.E."/>
            <person name="Kurbessoian T."/>
        </authorList>
    </citation>
    <scope>NUCLEOTIDE SEQUENCE</scope>
    <source>
        <strain evidence="1">CPER-KK1</strain>
    </source>
</reference>
<name>A0A951PJG4_9CYAN</name>
<dbReference type="Proteomes" id="UP000753908">
    <property type="component" value="Unassembled WGS sequence"/>
</dbReference>